<proteinExistence type="predicted"/>
<dbReference type="Pfam" id="PF00485">
    <property type="entry name" value="PRK"/>
    <property type="match status" value="1"/>
</dbReference>
<evidence type="ECO:0000313" key="3">
    <source>
        <dbReference type="Proteomes" id="UP000006443"/>
    </source>
</evidence>
<dbReference type="InterPro" id="IPR012676">
    <property type="entry name" value="TGS-like"/>
</dbReference>
<dbReference type="SUPFAM" id="SSF52540">
    <property type="entry name" value="P-loop containing nucleoside triphosphate hydrolases"/>
    <property type="match status" value="1"/>
</dbReference>
<dbReference type="SUPFAM" id="SSF81271">
    <property type="entry name" value="TGS-like"/>
    <property type="match status" value="1"/>
</dbReference>
<dbReference type="Proteomes" id="UP000006443">
    <property type="component" value="Unassembled WGS sequence"/>
</dbReference>
<reference evidence="2 3" key="1">
    <citation type="submission" date="2009-02" db="EMBL/GenBank/DDBJ databases">
        <title>Sequencing of the draft genome and assembly of Dethiobacter alkaliphilus AHT 1.</title>
        <authorList>
            <consortium name="US DOE Joint Genome Institute (JGI-PGF)"/>
            <person name="Lucas S."/>
            <person name="Copeland A."/>
            <person name="Lapidus A."/>
            <person name="Glavina del Rio T."/>
            <person name="Dalin E."/>
            <person name="Tice H."/>
            <person name="Bruce D."/>
            <person name="Goodwin L."/>
            <person name="Pitluck S."/>
            <person name="Larimer F."/>
            <person name="Land M.L."/>
            <person name="Hauser L."/>
            <person name="Muyzer G."/>
        </authorList>
    </citation>
    <scope>NUCLEOTIDE SEQUENCE [LARGE SCALE GENOMIC DNA]</scope>
    <source>
        <strain evidence="2 3">AHT 1</strain>
    </source>
</reference>
<dbReference type="InterPro" id="IPR006083">
    <property type="entry name" value="PRK/URK"/>
</dbReference>
<sequence length="559" mass="64397">MTNNKKELTVDILLPDNEIIELPGNRSLLEIRRDVAEHFPSTIVAALVDEKVRDLETVVDTPSVIKFLDLYTKEGARIYQRSLTFLLLYATHVLFPKAEVKVEHSLGKGLYCEIDKNSKLTADEVAAIEQKMWEVVNQDLPIVKNKVPVDEAIEIFRKEGFEDKVRLYKRWPKETLTLYGINSFHDSLHGYMVPSTGVLQLFSLEYYEPGVILRFPDEKDPFSIPRFVEQNKLFDIFRESERWARILGVSTVGVLNDVIEEGQGADIIRINEALHEKKIAQIADMITEREDEICVILIAGPSSSGKTTFAQRLRTQLLVNGIRPFPISLDDYFVDRDNTPLDESNKPDFEHIEAIDLDLFNKHLIDLINGGEVDIPTFNFSTGTREYNGKRIKLEKNQPLIIEGIHGLNERLTQSIPRNRKFKIYVSALTALNVDQHTRIHTTDTRLLRRIVRDNQFRGTDALTTIRRWPSVRRGEDRNIFHLQEEADIMFNSALVYELAILKQHAEPLLEKIEQTEPEYVDAKRLRLFLSGFVPLDSHDVPSNSILREFIGESCFFRI</sequence>
<accession>C0GC26</accession>
<dbReference type="SUPFAM" id="SSF55186">
    <property type="entry name" value="ThrRS/AlaRS common domain"/>
    <property type="match status" value="1"/>
</dbReference>
<dbReference type="AlphaFoldDB" id="C0GC26"/>
<dbReference type="Gene3D" id="3.30.980.10">
    <property type="entry name" value="Threonyl-trna Synthetase, Chain A, domain 2"/>
    <property type="match status" value="1"/>
</dbReference>
<comment type="caution">
    <text evidence="2">The sequence shown here is derived from an EMBL/GenBank/DDBJ whole genome shotgun (WGS) entry which is preliminary data.</text>
</comment>
<organism evidence="2 3">
    <name type="scientific">Dethiobacter alkaliphilus AHT 1</name>
    <dbReference type="NCBI Taxonomy" id="555088"/>
    <lineage>
        <taxon>Bacteria</taxon>
        <taxon>Bacillati</taxon>
        <taxon>Bacillota</taxon>
        <taxon>Dethiobacteria</taxon>
        <taxon>Dethiobacterales</taxon>
        <taxon>Dethiobacteraceae</taxon>
        <taxon>Dethiobacter</taxon>
    </lineage>
</organism>
<evidence type="ECO:0000259" key="1">
    <source>
        <dbReference type="Pfam" id="PF00485"/>
    </source>
</evidence>
<dbReference type="Gene3D" id="3.40.50.300">
    <property type="entry name" value="P-loop containing nucleotide triphosphate hydrolases"/>
    <property type="match status" value="1"/>
</dbReference>
<dbReference type="PANTHER" id="PTHR10285">
    <property type="entry name" value="URIDINE KINASE"/>
    <property type="match status" value="1"/>
</dbReference>
<name>C0GC26_DETAL</name>
<dbReference type="STRING" id="555088.DealDRAFT_0035"/>
<keyword evidence="2" id="KW-0418">Kinase</keyword>
<dbReference type="GO" id="GO:0005524">
    <property type="term" value="F:ATP binding"/>
    <property type="evidence" value="ECO:0007669"/>
    <property type="project" value="InterPro"/>
</dbReference>
<dbReference type="EMBL" id="ACJM01000001">
    <property type="protein sequence ID" value="EEG78761.1"/>
    <property type="molecule type" value="Genomic_DNA"/>
</dbReference>
<dbReference type="CDD" id="cd02028">
    <property type="entry name" value="UMPK_like"/>
    <property type="match status" value="1"/>
</dbReference>
<keyword evidence="2" id="KW-0808">Transferase</keyword>
<dbReference type="RefSeq" id="WP_008513723.1">
    <property type="nucleotide sequence ID" value="NZ_ACJM01000001.1"/>
</dbReference>
<evidence type="ECO:0000313" key="2">
    <source>
        <dbReference type="EMBL" id="EEG78761.1"/>
    </source>
</evidence>
<dbReference type="InterPro" id="IPR027417">
    <property type="entry name" value="P-loop_NTPase"/>
</dbReference>
<keyword evidence="3" id="KW-1185">Reference proteome</keyword>
<feature type="domain" description="Phosphoribulokinase/uridine kinase" evidence="1">
    <location>
        <begin position="295"/>
        <end position="492"/>
    </location>
</feature>
<dbReference type="eggNOG" id="COG0572">
    <property type="taxonomic scope" value="Bacteria"/>
</dbReference>
<gene>
    <name evidence="2" type="ORF">DealDRAFT_0035</name>
</gene>
<dbReference type="InterPro" id="IPR018163">
    <property type="entry name" value="Thr/Ala-tRNA-synth_IIc_edit"/>
</dbReference>
<dbReference type="GO" id="GO:0016301">
    <property type="term" value="F:kinase activity"/>
    <property type="evidence" value="ECO:0007669"/>
    <property type="project" value="UniProtKB-KW"/>
</dbReference>
<protein>
    <submittedName>
        <fullName evidence="2">Phosphoribulokinase/uridine kinase</fullName>
    </submittedName>
</protein>